<dbReference type="GO" id="GO:0030288">
    <property type="term" value="C:outer membrane-bounded periplasmic space"/>
    <property type="evidence" value="ECO:0007669"/>
    <property type="project" value="TreeGrafter"/>
</dbReference>
<dbReference type="PANTHER" id="PTHR32060">
    <property type="entry name" value="TAIL-SPECIFIC PROTEASE"/>
    <property type="match status" value="1"/>
</dbReference>
<dbReference type="STRING" id="1856405.BFC17_14785"/>
<feature type="domain" description="Tail specific protease" evidence="1">
    <location>
        <begin position="213"/>
        <end position="439"/>
    </location>
</feature>
<dbReference type="GO" id="GO:0008236">
    <property type="term" value="F:serine-type peptidase activity"/>
    <property type="evidence" value="ECO:0007669"/>
    <property type="project" value="InterPro"/>
</dbReference>
<evidence type="ECO:0000259" key="1">
    <source>
        <dbReference type="SMART" id="SM00245"/>
    </source>
</evidence>
<dbReference type="InterPro" id="IPR029045">
    <property type="entry name" value="ClpP/crotonase-like_dom_sf"/>
</dbReference>
<evidence type="ECO:0000313" key="2">
    <source>
        <dbReference type="EMBL" id="OFI34838.1"/>
    </source>
</evidence>
<proteinExistence type="predicted"/>
<dbReference type="AlphaFoldDB" id="A0A1E8FGW3"/>
<keyword evidence="3" id="KW-1185">Reference proteome</keyword>
<accession>A0A1E8FGW3</accession>
<dbReference type="Gene3D" id="3.90.226.10">
    <property type="entry name" value="2-enoyl-CoA Hydratase, Chain A, domain 1"/>
    <property type="match status" value="1"/>
</dbReference>
<name>A0A1E8FGW3_9ALTE</name>
<dbReference type="Proteomes" id="UP000176037">
    <property type="component" value="Unassembled WGS sequence"/>
</dbReference>
<dbReference type="Pfam" id="PF03572">
    <property type="entry name" value="Peptidase_S41"/>
    <property type="match status" value="1"/>
</dbReference>
<dbReference type="PROSITE" id="PS51257">
    <property type="entry name" value="PROKAR_LIPOPROTEIN"/>
    <property type="match status" value="1"/>
</dbReference>
<dbReference type="SUPFAM" id="SSF52096">
    <property type="entry name" value="ClpP/crotonase"/>
    <property type="match status" value="1"/>
</dbReference>
<organism evidence="2 3">
    <name type="scientific">Alteromonas lipolytica</name>
    <dbReference type="NCBI Taxonomy" id="1856405"/>
    <lineage>
        <taxon>Bacteria</taxon>
        <taxon>Pseudomonadati</taxon>
        <taxon>Pseudomonadota</taxon>
        <taxon>Gammaproteobacteria</taxon>
        <taxon>Alteromonadales</taxon>
        <taxon>Alteromonadaceae</taxon>
        <taxon>Alteromonas/Salinimonas group</taxon>
        <taxon>Alteromonas</taxon>
    </lineage>
</organism>
<dbReference type="InterPro" id="IPR005151">
    <property type="entry name" value="Tail-specific_protease"/>
</dbReference>
<comment type="caution">
    <text evidence="2">The sequence shown here is derived from an EMBL/GenBank/DDBJ whole genome shotgun (WGS) entry which is preliminary data.</text>
</comment>
<dbReference type="PANTHER" id="PTHR32060:SF30">
    <property type="entry name" value="CARBOXY-TERMINAL PROCESSING PROTEASE CTPA"/>
    <property type="match status" value="1"/>
</dbReference>
<dbReference type="EMBL" id="MJIC01000010">
    <property type="protein sequence ID" value="OFI34838.1"/>
    <property type="molecule type" value="Genomic_DNA"/>
</dbReference>
<protein>
    <recommendedName>
        <fullName evidence="1">Tail specific protease domain-containing protein</fullName>
    </recommendedName>
</protein>
<gene>
    <name evidence="2" type="ORF">BFC17_14785</name>
</gene>
<dbReference type="GO" id="GO:0004175">
    <property type="term" value="F:endopeptidase activity"/>
    <property type="evidence" value="ECO:0007669"/>
    <property type="project" value="TreeGrafter"/>
</dbReference>
<evidence type="ECO:0000313" key="3">
    <source>
        <dbReference type="Proteomes" id="UP000176037"/>
    </source>
</evidence>
<sequence>MRTGIIVLLLCSLLGCGGMKDWIHPDVDKAFTGQTFTAQQLQQDLDYLVATMSRRHPAFEQYVDSVGLSAQVERLSAQLKDGMTRKQAFAVFGQLTPYFNDGHSILFPLLAEFTYAEEAGVQTFPFGVTVRDGKIRLARSYQRSDKQKTLAAGSEIIAINGHATSEIIARLTPLSHGESPALRESMLSLLFHYWLFAVFDVKGDIQLAVKDNGQTTTLTLRNDQQWERAGAGQDDNELTFISPQVAYLRIESFDVDTEQAAYDAFIDASFKQIRQQDAQTLIIDIRGNTGGQSDAGAKIIQYLTDKPVPQGSVAIEKLNSDTNGWFGYRGEPGEVIELSVESDGMIEPVEPSLQFKGDVWVVIDRMSYSAAILFATTIQDNQLGKTMGEPTGGYANQTGNLTPFYLPNTRLLMLAPGRYIVRPSGDRAKQPVMPDVKLTDEALANPLTWFKAHPLPST</sequence>
<dbReference type="SMART" id="SM00245">
    <property type="entry name" value="TSPc"/>
    <property type="match status" value="1"/>
</dbReference>
<reference evidence="2 3" key="1">
    <citation type="submission" date="2016-09" db="EMBL/GenBank/DDBJ databases">
        <title>Alteromonas lipolytica, a new species isolated from sea water.</title>
        <authorList>
            <person name="Wu Y.-H."/>
            <person name="Cheng H."/>
            <person name="Xu X.-W."/>
        </authorList>
    </citation>
    <scope>NUCLEOTIDE SEQUENCE [LARGE SCALE GENOMIC DNA]</scope>
    <source>
        <strain evidence="2 3">JW12</strain>
    </source>
</reference>
<dbReference type="GO" id="GO:0007165">
    <property type="term" value="P:signal transduction"/>
    <property type="evidence" value="ECO:0007669"/>
    <property type="project" value="TreeGrafter"/>
</dbReference>
<dbReference type="GO" id="GO:0006508">
    <property type="term" value="P:proteolysis"/>
    <property type="evidence" value="ECO:0007669"/>
    <property type="project" value="InterPro"/>
</dbReference>
<dbReference type="RefSeq" id="WP_070175756.1">
    <property type="nucleotide sequence ID" value="NZ_BMJR01000001.1"/>
</dbReference>
<dbReference type="OrthoDB" id="6397760at2"/>